<keyword evidence="1" id="KW-0129">CBS domain</keyword>
<protein>
    <submittedName>
        <fullName evidence="3">CBS protein</fullName>
    </submittedName>
</protein>
<dbReference type="NCBIfam" id="NF038387">
    <property type="entry name" value="CBS_CbpA"/>
    <property type="match status" value="1"/>
</dbReference>
<evidence type="ECO:0000259" key="2">
    <source>
        <dbReference type="PROSITE" id="PS51371"/>
    </source>
</evidence>
<accession>A0A3D8TP83</accession>
<dbReference type="SUPFAM" id="SSF54631">
    <property type="entry name" value="CBS-domain pair"/>
    <property type="match status" value="1"/>
</dbReference>
<name>A0A3D8TP83_9LIST</name>
<evidence type="ECO:0000313" key="4">
    <source>
        <dbReference type="Proteomes" id="UP000257055"/>
    </source>
</evidence>
<dbReference type="SMART" id="SM00116">
    <property type="entry name" value="CBS"/>
    <property type="match status" value="1"/>
</dbReference>
<proteinExistence type="predicted"/>
<dbReference type="Proteomes" id="UP000257055">
    <property type="component" value="Unassembled WGS sequence"/>
</dbReference>
<dbReference type="Gene3D" id="3.10.580.10">
    <property type="entry name" value="CBS-domain"/>
    <property type="match status" value="1"/>
</dbReference>
<feature type="domain" description="CBS" evidence="2">
    <location>
        <begin position="9"/>
        <end position="66"/>
    </location>
</feature>
<evidence type="ECO:0000313" key="3">
    <source>
        <dbReference type="EMBL" id="RDX00660.1"/>
    </source>
</evidence>
<comment type="caution">
    <text evidence="3">The sequence shown here is derived from an EMBL/GenBank/DDBJ whole genome shotgun (WGS) entry which is preliminary data.</text>
</comment>
<organism evidence="3 4">
    <name type="scientific">Listeria kieliensis</name>
    <dbReference type="NCBI Taxonomy" id="1621700"/>
    <lineage>
        <taxon>Bacteria</taxon>
        <taxon>Bacillati</taxon>
        <taxon>Bacillota</taxon>
        <taxon>Bacilli</taxon>
        <taxon>Bacillales</taxon>
        <taxon>Listeriaceae</taxon>
        <taxon>Listeria</taxon>
    </lineage>
</organism>
<dbReference type="InterPro" id="IPR000644">
    <property type="entry name" value="CBS_dom"/>
</dbReference>
<dbReference type="AlphaFoldDB" id="A0A3D8TP83"/>
<dbReference type="InterPro" id="IPR017036">
    <property type="entry name" value="Lmo0553-like"/>
</dbReference>
<dbReference type="InterPro" id="IPR046342">
    <property type="entry name" value="CBS_dom_sf"/>
</dbReference>
<dbReference type="RefSeq" id="WP_115752898.1">
    <property type="nucleotide sequence ID" value="NZ_LARY01000002.1"/>
</dbReference>
<dbReference type="EMBL" id="LARY01000002">
    <property type="protein sequence ID" value="RDX00660.1"/>
    <property type="molecule type" value="Genomic_DNA"/>
</dbReference>
<gene>
    <name evidence="3" type="ORF">UR08_06635</name>
</gene>
<dbReference type="PIRSF" id="PIRSF035040">
    <property type="entry name" value="UCP035040_CBS_Lmo0553"/>
    <property type="match status" value="1"/>
</dbReference>
<dbReference type="CDD" id="cd02205">
    <property type="entry name" value="CBS_pair_SF"/>
    <property type="match status" value="1"/>
</dbReference>
<dbReference type="PROSITE" id="PS51371">
    <property type="entry name" value="CBS"/>
    <property type="match status" value="1"/>
</dbReference>
<sequence length="213" mass="23831">MLIKNLCIPKTKLTTVPETATLKEAIDLLEESGYRCVPILDKSGDKFLGNIYKMHIYRHAANGGSLDQPVTSLLKNASKHISVNSSFFKVFFTIKELPYIAVLKENGDFYGILTHGQLLGLLEEAWNVKTTSYVLTIATGEVPGALTKITKIIDKHTTIASVITLDDQSSDFIRRILVSLPLSVTEEKKDEIVRHLDRKGFRVVEAENLQEEK</sequence>
<keyword evidence="4" id="KW-1185">Reference proteome</keyword>
<reference evidence="4" key="1">
    <citation type="submission" date="2015-04" db="EMBL/GenBank/DDBJ databases">
        <authorList>
            <person name="Schardt J."/>
            <person name="Mueller-Herbst S."/>
            <person name="Scherer S."/>
            <person name="Huptas C."/>
        </authorList>
    </citation>
    <scope>NUCLEOTIDE SEQUENCE [LARGE SCALE GENOMIC DNA]</scope>
    <source>
        <strain evidence="4">Kiel-L1</strain>
    </source>
</reference>
<evidence type="ECO:0000256" key="1">
    <source>
        <dbReference type="PROSITE-ProRule" id="PRU00703"/>
    </source>
</evidence>
<dbReference type="Pfam" id="PF00571">
    <property type="entry name" value="CBS"/>
    <property type="match status" value="1"/>
</dbReference>